<protein>
    <recommendedName>
        <fullName evidence="4">Transmembrane anchored protein</fullName>
    </recommendedName>
</protein>
<organism evidence="2 3">
    <name type="scientific">Brucella endophytica</name>
    <dbReference type="NCBI Taxonomy" id="1963359"/>
    <lineage>
        <taxon>Bacteria</taxon>
        <taxon>Pseudomonadati</taxon>
        <taxon>Pseudomonadota</taxon>
        <taxon>Alphaproteobacteria</taxon>
        <taxon>Hyphomicrobiales</taxon>
        <taxon>Brucellaceae</taxon>
        <taxon>Brucella/Ochrobactrum group</taxon>
        <taxon>Brucella</taxon>
    </lineage>
</organism>
<proteinExistence type="predicted"/>
<evidence type="ECO:0000256" key="1">
    <source>
        <dbReference type="SAM" id="Phobius"/>
    </source>
</evidence>
<evidence type="ECO:0000313" key="2">
    <source>
        <dbReference type="EMBL" id="GGA82872.1"/>
    </source>
</evidence>
<reference evidence="2" key="1">
    <citation type="journal article" date="2014" name="Int. J. Syst. Evol. Microbiol.">
        <title>Complete genome sequence of Corynebacterium casei LMG S-19264T (=DSM 44701T), isolated from a smear-ripened cheese.</title>
        <authorList>
            <consortium name="US DOE Joint Genome Institute (JGI-PGF)"/>
            <person name="Walter F."/>
            <person name="Albersmeier A."/>
            <person name="Kalinowski J."/>
            <person name="Ruckert C."/>
        </authorList>
    </citation>
    <scope>NUCLEOTIDE SEQUENCE</scope>
    <source>
        <strain evidence="2">CGMCC 1.15082</strain>
    </source>
</reference>
<dbReference type="EMBL" id="BMHH01000002">
    <property type="protein sequence ID" value="GGA82872.1"/>
    <property type="molecule type" value="Genomic_DNA"/>
</dbReference>
<accession>A0A916S4T9</accession>
<name>A0A916S4T9_9HYPH</name>
<sequence>MQSAEETGLVATESRLFTRIFYVFVGLAVLSALINFGGRYLGPIIAMGGHTDDATMREIVIGNDVLRLPSNMIRFPAQRRDGIANRVDLYLKWPEMAGYSAETRNDFNFATAKRQLLFLSIESRTMSRDMSGRYQPIYSTLIEQPGKAGPTGLAIHTLRADSGYTDEELVVSSAENGPPAFVARCLNENAAKGMAAPCERDIHFGKDLQLLYRFPRDLLSNWRALDEAVKTFAAGHLADAPTAAGKS</sequence>
<dbReference type="Proteomes" id="UP000646478">
    <property type="component" value="Unassembled WGS sequence"/>
</dbReference>
<feature type="transmembrane region" description="Helical" evidence="1">
    <location>
        <begin position="20"/>
        <end position="38"/>
    </location>
</feature>
<keyword evidence="3" id="KW-1185">Reference proteome</keyword>
<comment type="caution">
    <text evidence="2">The sequence shown here is derived from an EMBL/GenBank/DDBJ whole genome shotgun (WGS) entry which is preliminary data.</text>
</comment>
<dbReference type="RefSeq" id="WP_188821673.1">
    <property type="nucleotide sequence ID" value="NZ_BMHH01000002.1"/>
</dbReference>
<evidence type="ECO:0008006" key="4">
    <source>
        <dbReference type="Google" id="ProtNLM"/>
    </source>
</evidence>
<dbReference type="AlphaFoldDB" id="A0A916S4T9"/>
<evidence type="ECO:0000313" key="3">
    <source>
        <dbReference type="Proteomes" id="UP000646478"/>
    </source>
</evidence>
<reference evidence="2" key="2">
    <citation type="submission" date="2020-09" db="EMBL/GenBank/DDBJ databases">
        <authorList>
            <person name="Sun Q."/>
            <person name="Zhou Y."/>
        </authorList>
    </citation>
    <scope>NUCLEOTIDE SEQUENCE</scope>
    <source>
        <strain evidence="2">CGMCC 1.15082</strain>
    </source>
</reference>
<keyword evidence="1" id="KW-1133">Transmembrane helix</keyword>
<gene>
    <name evidence="2" type="ORF">GCM10011491_07890</name>
</gene>
<keyword evidence="1" id="KW-0472">Membrane</keyword>
<keyword evidence="1" id="KW-0812">Transmembrane</keyword>